<gene>
    <name evidence="1" type="ORF">PVAG01_05869</name>
</gene>
<sequence length="105" mass="12378">MSSANQSYCVADSKPRMRMRYKYRSFIARDTQESINHFTTPLTRGARVDFSSLQLWDKYQTYRGRTRSCEYLHREHSKKTISPLFLKGCSILRSNQLCLNDRAVC</sequence>
<organism evidence="1 2">
    <name type="scientific">Phlyctema vagabunda</name>
    <dbReference type="NCBI Taxonomy" id="108571"/>
    <lineage>
        <taxon>Eukaryota</taxon>
        <taxon>Fungi</taxon>
        <taxon>Dikarya</taxon>
        <taxon>Ascomycota</taxon>
        <taxon>Pezizomycotina</taxon>
        <taxon>Leotiomycetes</taxon>
        <taxon>Helotiales</taxon>
        <taxon>Dermateaceae</taxon>
        <taxon>Phlyctema</taxon>
    </lineage>
</organism>
<name>A0ABR4PEH7_9HELO</name>
<evidence type="ECO:0000313" key="2">
    <source>
        <dbReference type="Proteomes" id="UP001629113"/>
    </source>
</evidence>
<proteinExistence type="predicted"/>
<accession>A0ABR4PEH7</accession>
<dbReference type="Proteomes" id="UP001629113">
    <property type="component" value="Unassembled WGS sequence"/>
</dbReference>
<protein>
    <submittedName>
        <fullName evidence="1">Uncharacterized protein</fullName>
    </submittedName>
</protein>
<dbReference type="EMBL" id="JBFCZG010000005">
    <property type="protein sequence ID" value="KAL3421713.1"/>
    <property type="molecule type" value="Genomic_DNA"/>
</dbReference>
<keyword evidence="2" id="KW-1185">Reference proteome</keyword>
<evidence type="ECO:0000313" key="1">
    <source>
        <dbReference type="EMBL" id="KAL3421713.1"/>
    </source>
</evidence>
<comment type="caution">
    <text evidence="1">The sequence shown here is derived from an EMBL/GenBank/DDBJ whole genome shotgun (WGS) entry which is preliminary data.</text>
</comment>
<reference evidence="1 2" key="1">
    <citation type="submission" date="2024-06" db="EMBL/GenBank/DDBJ databases">
        <title>Complete genome of Phlyctema vagabunda strain 19-DSS-EL-015.</title>
        <authorList>
            <person name="Fiorenzani C."/>
        </authorList>
    </citation>
    <scope>NUCLEOTIDE SEQUENCE [LARGE SCALE GENOMIC DNA]</scope>
    <source>
        <strain evidence="1 2">19-DSS-EL-015</strain>
    </source>
</reference>